<sequence>MNMFDTKLVDRIVDFIEKRYNFFLIIILSTSIFNIFYNLGTAPIYSWDEARHGVNAYEMIKRNNYIVNTYAYNNDYWNLKPPVSYWAIILGYKLAGFNALGLRLFSAISAVLTIMAVSIFVLYNHGKIASLISSAVLTTTVPFIMDHCSRSGDADSIFILFFTLSIMCLTLGEKSIRWLYGSGFTFALAFLTKSWHAGSIAVIIFIYLVVNRELFRMNKKVIALFILSTSLPVLAWAILRYSQDGFVFFKNMIGYDLMARTSRTLEGHIGGMCYYFEHFQWSYFYWFLVFTSTTLALITVSGPETLTDDNKNYILCIALWITIPFLLYTIAKTKIWWYIFPVYPAMAISIGAASSMLLKIKRTNIIMSILLIGMIILSITKNQLLIIDKIHSIKPDPIQVLFKKLEKHPEYEGRKIYVDHFEQSYWLCAELYGDLVPVSGGIKGFLKENDNSTILFITKDKKIDLGNNIRNLKIVIENENACIYSK</sequence>
<dbReference type="GO" id="GO:0005886">
    <property type="term" value="C:plasma membrane"/>
    <property type="evidence" value="ECO:0007669"/>
    <property type="project" value="UniProtKB-SubCell"/>
</dbReference>
<evidence type="ECO:0000256" key="1">
    <source>
        <dbReference type="ARBA" id="ARBA00004651"/>
    </source>
</evidence>
<dbReference type="GO" id="GO:0103015">
    <property type="term" value="F:4-amino-4-deoxy-L-arabinose transferase activity"/>
    <property type="evidence" value="ECO:0007669"/>
    <property type="project" value="UniProtKB-EC"/>
</dbReference>
<feature type="transmembrane region" description="Helical" evidence="8">
    <location>
        <begin position="83"/>
        <end position="100"/>
    </location>
</feature>
<dbReference type="EMBL" id="LWAE01000002">
    <property type="protein sequence ID" value="KZL92016.1"/>
    <property type="molecule type" value="Genomic_DNA"/>
</dbReference>
<evidence type="ECO:0000256" key="7">
    <source>
        <dbReference type="ARBA" id="ARBA00023136"/>
    </source>
</evidence>
<dbReference type="Pfam" id="PF13231">
    <property type="entry name" value="PMT_2"/>
    <property type="match status" value="1"/>
</dbReference>
<comment type="caution">
    <text evidence="10">The sequence shown here is derived from an EMBL/GenBank/DDBJ whole genome shotgun (WGS) entry which is preliminary data.</text>
</comment>
<dbReference type="RefSeq" id="WP_066621125.1">
    <property type="nucleotide sequence ID" value="NZ_FQXL01000004.1"/>
</dbReference>
<feature type="transmembrane region" description="Helical" evidence="8">
    <location>
        <begin position="336"/>
        <end position="358"/>
    </location>
</feature>
<evidence type="ECO:0000313" key="10">
    <source>
        <dbReference type="EMBL" id="KZL92016.1"/>
    </source>
</evidence>
<proteinExistence type="predicted"/>
<keyword evidence="3 10" id="KW-0328">Glycosyltransferase</keyword>
<feature type="transmembrane region" description="Helical" evidence="8">
    <location>
        <begin position="221"/>
        <end position="239"/>
    </location>
</feature>
<dbReference type="InterPro" id="IPR038731">
    <property type="entry name" value="RgtA/B/C-like"/>
</dbReference>
<evidence type="ECO:0000313" key="11">
    <source>
        <dbReference type="Proteomes" id="UP000076603"/>
    </source>
</evidence>
<keyword evidence="4 10" id="KW-0808">Transferase</keyword>
<evidence type="ECO:0000256" key="2">
    <source>
        <dbReference type="ARBA" id="ARBA00022475"/>
    </source>
</evidence>
<evidence type="ECO:0000256" key="3">
    <source>
        <dbReference type="ARBA" id="ARBA00022676"/>
    </source>
</evidence>
<feature type="transmembrane region" description="Helical" evidence="8">
    <location>
        <begin position="365"/>
        <end position="386"/>
    </location>
</feature>
<evidence type="ECO:0000256" key="8">
    <source>
        <dbReference type="SAM" id="Phobius"/>
    </source>
</evidence>
<keyword evidence="11" id="KW-1185">Reference proteome</keyword>
<feature type="transmembrane region" description="Helical" evidence="8">
    <location>
        <begin position="186"/>
        <end position="209"/>
    </location>
</feature>
<dbReference type="GO" id="GO:0009103">
    <property type="term" value="P:lipopolysaccharide biosynthetic process"/>
    <property type="evidence" value="ECO:0007669"/>
    <property type="project" value="UniProtKB-ARBA"/>
</dbReference>
<evidence type="ECO:0000256" key="5">
    <source>
        <dbReference type="ARBA" id="ARBA00022692"/>
    </source>
</evidence>
<evidence type="ECO:0000256" key="6">
    <source>
        <dbReference type="ARBA" id="ARBA00022989"/>
    </source>
</evidence>
<keyword evidence="7 8" id="KW-0472">Membrane</keyword>
<dbReference type="EC" id="2.4.2.43" evidence="10"/>
<feature type="transmembrane region" description="Helical" evidence="8">
    <location>
        <begin position="157"/>
        <end position="180"/>
    </location>
</feature>
<keyword evidence="2" id="KW-1003">Cell membrane</keyword>
<evidence type="ECO:0000259" key="9">
    <source>
        <dbReference type="Pfam" id="PF13231"/>
    </source>
</evidence>
<feature type="transmembrane region" description="Helical" evidence="8">
    <location>
        <begin position="128"/>
        <end position="145"/>
    </location>
</feature>
<dbReference type="AlphaFoldDB" id="A0A161XCI1"/>
<organism evidence="10 11">
    <name type="scientific">Clostridium magnum DSM 2767</name>
    <dbReference type="NCBI Taxonomy" id="1121326"/>
    <lineage>
        <taxon>Bacteria</taxon>
        <taxon>Bacillati</taxon>
        <taxon>Bacillota</taxon>
        <taxon>Clostridia</taxon>
        <taxon>Eubacteriales</taxon>
        <taxon>Clostridiaceae</taxon>
        <taxon>Clostridium</taxon>
    </lineage>
</organism>
<reference evidence="10 11" key="1">
    <citation type="submission" date="2016-04" db="EMBL/GenBank/DDBJ databases">
        <title>Genome sequence of Clostridium magnum DSM 2767.</title>
        <authorList>
            <person name="Poehlein A."/>
            <person name="Uhlig R."/>
            <person name="Fischer R."/>
            <person name="Bahl H."/>
            <person name="Daniel R."/>
        </authorList>
    </citation>
    <scope>NUCLEOTIDE SEQUENCE [LARGE SCALE GENOMIC DNA]</scope>
    <source>
        <strain evidence="10 11">DSM 2767</strain>
    </source>
</reference>
<accession>A0A161XCI1</accession>
<protein>
    <submittedName>
        <fullName evidence="10">Undecaprenyl phosphate-alpha-4-amino-4-deoxy-L-arabinose arabinosyl transferase</fullName>
        <ecNumber evidence="10">2.4.2.43</ecNumber>
    </submittedName>
</protein>
<dbReference type="OrthoDB" id="9792789at2"/>
<dbReference type="PATRIC" id="fig|1121326.3.peg.1806"/>
<keyword evidence="5 8" id="KW-0812">Transmembrane</keyword>
<gene>
    <name evidence="10" type="primary">arnT_2</name>
    <name evidence="10" type="ORF">CLMAG_18220</name>
</gene>
<feature type="transmembrane region" description="Helical" evidence="8">
    <location>
        <begin position="105"/>
        <end position="122"/>
    </location>
</feature>
<comment type="subcellular location">
    <subcellularLocation>
        <location evidence="1">Cell membrane</location>
        <topology evidence="1">Multi-pass membrane protein</topology>
    </subcellularLocation>
</comment>
<feature type="transmembrane region" description="Helical" evidence="8">
    <location>
        <begin position="20"/>
        <end position="39"/>
    </location>
</feature>
<dbReference type="Proteomes" id="UP000076603">
    <property type="component" value="Unassembled WGS sequence"/>
</dbReference>
<dbReference type="STRING" id="1121326.CLMAG_18220"/>
<dbReference type="InterPro" id="IPR050297">
    <property type="entry name" value="LipidA_mod_glycosyltrf_83"/>
</dbReference>
<feature type="transmembrane region" description="Helical" evidence="8">
    <location>
        <begin position="312"/>
        <end position="330"/>
    </location>
</feature>
<evidence type="ECO:0000256" key="4">
    <source>
        <dbReference type="ARBA" id="ARBA00022679"/>
    </source>
</evidence>
<keyword evidence="6 8" id="KW-1133">Transmembrane helix</keyword>
<name>A0A161XCI1_9CLOT</name>
<dbReference type="PANTHER" id="PTHR33908">
    <property type="entry name" value="MANNOSYLTRANSFERASE YKCB-RELATED"/>
    <property type="match status" value="1"/>
</dbReference>
<dbReference type="PANTHER" id="PTHR33908:SF11">
    <property type="entry name" value="MEMBRANE PROTEIN"/>
    <property type="match status" value="1"/>
</dbReference>
<feature type="transmembrane region" description="Helical" evidence="8">
    <location>
        <begin position="283"/>
        <end position="300"/>
    </location>
</feature>
<feature type="domain" description="Glycosyltransferase RgtA/B/C/D-like" evidence="9">
    <location>
        <begin position="80"/>
        <end position="236"/>
    </location>
</feature>